<evidence type="ECO:0000313" key="1">
    <source>
        <dbReference type="EMBL" id="MFC4593655.1"/>
    </source>
</evidence>
<evidence type="ECO:0000313" key="2">
    <source>
        <dbReference type="Proteomes" id="UP001595957"/>
    </source>
</evidence>
<comment type="caution">
    <text evidence="1">The sequence shown here is derived from an EMBL/GenBank/DDBJ whole genome shotgun (WGS) entry which is preliminary data.</text>
</comment>
<accession>A0ABV9EVH8</accession>
<dbReference type="InterPro" id="IPR029068">
    <property type="entry name" value="Glyas_Bleomycin-R_OHBP_Dase"/>
</dbReference>
<dbReference type="Gene3D" id="3.10.180.10">
    <property type="entry name" value="2,3-Dihydroxybiphenyl 1,2-Dioxygenase, domain 1"/>
    <property type="match status" value="1"/>
</dbReference>
<organism evidence="1 2">
    <name type="scientific">Sphingobium tyrosinilyticum</name>
    <dbReference type="NCBI Taxonomy" id="2715436"/>
    <lineage>
        <taxon>Bacteria</taxon>
        <taxon>Pseudomonadati</taxon>
        <taxon>Pseudomonadota</taxon>
        <taxon>Alphaproteobacteria</taxon>
        <taxon>Sphingomonadales</taxon>
        <taxon>Sphingomonadaceae</taxon>
        <taxon>Sphingobium</taxon>
    </lineage>
</organism>
<proteinExistence type="predicted"/>
<dbReference type="SUPFAM" id="SSF54593">
    <property type="entry name" value="Glyoxalase/Bleomycin resistance protein/Dihydroxybiphenyl dioxygenase"/>
    <property type="match status" value="1"/>
</dbReference>
<dbReference type="EMBL" id="JBHSFZ010000006">
    <property type="protein sequence ID" value="MFC4593655.1"/>
    <property type="molecule type" value="Genomic_DNA"/>
</dbReference>
<gene>
    <name evidence="1" type="ORF">ACFO3E_05540</name>
</gene>
<name>A0ABV9EVH8_9SPHN</name>
<evidence type="ECO:0008006" key="3">
    <source>
        <dbReference type="Google" id="ProtNLM"/>
    </source>
</evidence>
<dbReference type="RefSeq" id="WP_380802985.1">
    <property type="nucleotide sequence ID" value="NZ_JBHSFZ010000006.1"/>
</dbReference>
<keyword evidence="2" id="KW-1185">Reference proteome</keyword>
<dbReference type="Proteomes" id="UP001595957">
    <property type="component" value="Unassembled WGS sequence"/>
</dbReference>
<sequence>MIHHVSVGTNDVDRARAFYDPLMALLGYRNVRDYPHSLDYGVTDVVFSVETPVNGNGPLPATGSTYASKRRIGKQSGNFIAWL</sequence>
<reference evidence="2" key="1">
    <citation type="journal article" date="2019" name="Int. J. Syst. Evol. Microbiol.">
        <title>The Global Catalogue of Microorganisms (GCM) 10K type strain sequencing project: providing services to taxonomists for standard genome sequencing and annotation.</title>
        <authorList>
            <consortium name="The Broad Institute Genomics Platform"/>
            <consortium name="The Broad Institute Genome Sequencing Center for Infectious Disease"/>
            <person name="Wu L."/>
            <person name="Ma J."/>
        </authorList>
    </citation>
    <scope>NUCLEOTIDE SEQUENCE [LARGE SCALE GENOMIC DNA]</scope>
    <source>
        <strain evidence="2">NBRC 103632</strain>
    </source>
</reference>
<protein>
    <recommendedName>
        <fullName evidence="3">Glyoxalase</fullName>
    </recommendedName>
</protein>